<dbReference type="RefSeq" id="WP_126638952.1">
    <property type="nucleotide sequence ID" value="NZ_BIFH01000022.1"/>
</dbReference>
<dbReference type="EMBL" id="BIFH01000022">
    <property type="protein sequence ID" value="GCD96927.1"/>
    <property type="molecule type" value="Genomic_DNA"/>
</dbReference>
<organism evidence="1 2">
    <name type="scientific">Embleya hyalina</name>
    <dbReference type="NCBI Taxonomy" id="516124"/>
    <lineage>
        <taxon>Bacteria</taxon>
        <taxon>Bacillati</taxon>
        <taxon>Actinomycetota</taxon>
        <taxon>Actinomycetes</taxon>
        <taxon>Kitasatosporales</taxon>
        <taxon>Streptomycetaceae</taxon>
        <taxon>Embleya</taxon>
    </lineage>
</organism>
<evidence type="ECO:0000313" key="2">
    <source>
        <dbReference type="Proteomes" id="UP000286931"/>
    </source>
</evidence>
<accession>A0A401YQT6</accession>
<gene>
    <name evidence="1" type="ORF">EHYA_04614</name>
</gene>
<protein>
    <submittedName>
        <fullName evidence="1">Uncharacterized protein</fullName>
    </submittedName>
</protein>
<evidence type="ECO:0000313" key="1">
    <source>
        <dbReference type="EMBL" id="GCD96927.1"/>
    </source>
</evidence>
<keyword evidence="2" id="KW-1185">Reference proteome</keyword>
<comment type="caution">
    <text evidence="1">The sequence shown here is derived from an EMBL/GenBank/DDBJ whole genome shotgun (WGS) entry which is preliminary data.</text>
</comment>
<dbReference type="OrthoDB" id="3196679at2"/>
<sequence length="121" mass="13707">MDSKQADLDSVRSYAAEIPVSWLRCRELGHNWGPHSARVIEDGGFDRVLRCRRCPTKRYQVLDAFGRIVSNTYDYPDGYRMPPGRGRITGDGRGVLRVVSIRMGIEADQRRAVGRRDRGGV</sequence>
<dbReference type="Proteomes" id="UP000286931">
    <property type="component" value="Unassembled WGS sequence"/>
</dbReference>
<proteinExistence type="predicted"/>
<name>A0A401YQT6_9ACTN</name>
<reference evidence="1 2" key="1">
    <citation type="submission" date="2018-12" db="EMBL/GenBank/DDBJ databases">
        <title>Draft genome sequence of Embleya hyalina NBRC 13850T.</title>
        <authorList>
            <person name="Komaki H."/>
            <person name="Hosoyama A."/>
            <person name="Kimura A."/>
            <person name="Ichikawa N."/>
            <person name="Tamura T."/>
        </authorList>
    </citation>
    <scope>NUCLEOTIDE SEQUENCE [LARGE SCALE GENOMIC DNA]</scope>
    <source>
        <strain evidence="1 2">NBRC 13850</strain>
    </source>
</reference>
<dbReference type="AlphaFoldDB" id="A0A401YQT6"/>